<name>A0A0E9T8B3_ANGAN</name>
<organism evidence="1">
    <name type="scientific">Anguilla anguilla</name>
    <name type="common">European freshwater eel</name>
    <name type="synonym">Muraena anguilla</name>
    <dbReference type="NCBI Taxonomy" id="7936"/>
    <lineage>
        <taxon>Eukaryota</taxon>
        <taxon>Metazoa</taxon>
        <taxon>Chordata</taxon>
        <taxon>Craniata</taxon>
        <taxon>Vertebrata</taxon>
        <taxon>Euteleostomi</taxon>
        <taxon>Actinopterygii</taxon>
        <taxon>Neopterygii</taxon>
        <taxon>Teleostei</taxon>
        <taxon>Anguilliformes</taxon>
        <taxon>Anguillidae</taxon>
        <taxon>Anguilla</taxon>
    </lineage>
</organism>
<reference evidence="1" key="1">
    <citation type="submission" date="2014-11" db="EMBL/GenBank/DDBJ databases">
        <authorList>
            <person name="Amaro Gonzalez C."/>
        </authorList>
    </citation>
    <scope>NUCLEOTIDE SEQUENCE</scope>
</reference>
<proteinExistence type="predicted"/>
<accession>A0A0E9T8B3</accession>
<dbReference type="EMBL" id="GBXM01058721">
    <property type="protein sequence ID" value="JAH49856.1"/>
    <property type="molecule type" value="Transcribed_RNA"/>
</dbReference>
<protein>
    <submittedName>
        <fullName evidence="1">Uncharacterized protein</fullName>
    </submittedName>
</protein>
<reference evidence="1" key="2">
    <citation type="journal article" date="2015" name="Fish Shellfish Immunol.">
        <title>Early steps in the European eel (Anguilla anguilla)-Vibrio vulnificus interaction in the gills: Role of the RtxA13 toxin.</title>
        <authorList>
            <person name="Callol A."/>
            <person name="Pajuelo D."/>
            <person name="Ebbesson L."/>
            <person name="Teles M."/>
            <person name="MacKenzie S."/>
            <person name="Amaro C."/>
        </authorList>
    </citation>
    <scope>NUCLEOTIDE SEQUENCE</scope>
</reference>
<sequence>MFLDIHSVTSGTGSTHHTIASLGMVNIRAGS</sequence>
<evidence type="ECO:0000313" key="1">
    <source>
        <dbReference type="EMBL" id="JAH49856.1"/>
    </source>
</evidence>
<dbReference type="AlphaFoldDB" id="A0A0E9T8B3"/>